<gene>
    <name evidence="9" type="ORF">MCHLO_16194</name>
</gene>
<dbReference type="PROSITE" id="PS50088">
    <property type="entry name" value="ANK_REPEAT"/>
    <property type="match status" value="2"/>
</dbReference>
<evidence type="ECO:0000256" key="6">
    <source>
        <dbReference type="PROSITE-ProRule" id="PRU00023"/>
    </source>
</evidence>
<dbReference type="Gene3D" id="1.20.1250.20">
    <property type="entry name" value="MFS general substrate transporter like domains"/>
    <property type="match status" value="1"/>
</dbReference>
<feature type="compositionally biased region" description="Low complexity" evidence="7">
    <location>
        <begin position="573"/>
        <end position="587"/>
    </location>
</feature>
<evidence type="ECO:0000313" key="9">
    <source>
        <dbReference type="EMBL" id="GAT59984.1"/>
    </source>
</evidence>
<sequence>MAEKDTTARLRRAVKENNLFIVKRLIQRTDMRNPDPGPRRYTSLAWSAVLANEETFEFLMNAGHDDAELSKDSENNTILMLLADYNTAAPSHAVDIKGAALRMARMYYDRYPDILDWSNVHGKTALHMASLKGHEELVRMLCDFGADVDLSDNKGNTPLHYASSWGHIPIVQLLIERGCVYTAKNNEGFSALDYAYSFTTKDTLQDTARLQFENNKKSRRNVLAQQQAASARGNGVSGNDWPGLPSSSVPPPVPAKGRDIPNRLRSGSGTSRTTTTSDSGDVESNGLAPAHRSQSSSSSPSTAPQPYLSPPASSANGIVASPSKMRSTSPWSKSSVPSPVTTRMHQRDADARVKFMNDAGMSIRNRSGSASTDNKSQNGTHYSSNHSLSIDEEGDPLARMGGASGSVTPRRLRPSVSAAQLRTQHEALNIVTSFPTSSEHRTRSGTNPTAPRPTLPQLNRSTSISTSPHAEGPPGSFTGPPIQYATFPDPPNLVPDDSSTPTAGAGRRLAFHLLSKPLPSGGDPVASHHRRGLSSTSSGVSVNARPSMIPTVDTTSEDPTTQVAWPKRPRLPSDAVSSTVADSDAAVPEPSHVRDGLKPASTPPKRQLTTWNLVTLSIAMAGSQIAWTVELGYGTPFLLSLGISETLTSLVWLAGPISGLIAQPVIGAISDASTSKYRRRYWIMLSTGALVFATLTLAYCEDLAGLVVDLLGLGAGIWDEKRNAYAKNTAIGLAVFSFYVLDFALNALQASLRNLLLDITPASQLNSGNAWHGRMVNAGNIIGFGFGFLPLASLPLVRLLGGSQFRKFCIICLIVLVITVGITCYCHEEQERPAAAGQKKGKASEVLENIKNAIINLPKPIRRVCYVQLFAWMGWFPFLFYATTYMGQVMAEELNAEPDPELATRKGELAMLIYSIVAVVSGTILPHLANRDRRLMAHQSDDDVDAELARIQGMVRQWKVDAASKGKPLRLPTMPFLLRNVWTAALVLFTVLTMSTFFIHTVFQATIFISLIGICWAVAMWAPFAIIMELLKDLSTPPLSETRPTHSRTLSVPVPTRRGSDEREPLLRRRRSFDAVDAEQEVPPAARVAGGTILGVHNLAIVAPQLIVAIVTSMIFHAVDGTVPAEGAGGDSTYFGKHGVAWVLRFGGAMALMGAAFARRVPPTPTERAMRRRLGEMMLLKEDGSP</sequence>
<feature type="compositionally biased region" description="Polar residues" evidence="7">
    <location>
        <begin position="456"/>
        <end position="468"/>
    </location>
</feature>
<dbReference type="PANTHER" id="PTHR19432:SF35">
    <property type="entry name" value="SOLUTE CARRIER FAMILY 45 MEMBER 3 ISOFORM X1"/>
    <property type="match status" value="1"/>
</dbReference>
<feature type="compositionally biased region" description="Polar residues" evidence="7">
    <location>
        <begin position="364"/>
        <end position="388"/>
    </location>
</feature>
<keyword evidence="4 8" id="KW-1133">Transmembrane helix</keyword>
<organism evidence="9 10">
    <name type="scientific">Mycena chlorophos</name>
    <name type="common">Agaric fungus</name>
    <name type="synonym">Agaricus chlorophos</name>
    <dbReference type="NCBI Taxonomy" id="658473"/>
    <lineage>
        <taxon>Eukaryota</taxon>
        <taxon>Fungi</taxon>
        <taxon>Dikarya</taxon>
        <taxon>Basidiomycota</taxon>
        <taxon>Agaricomycotina</taxon>
        <taxon>Agaricomycetes</taxon>
        <taxon>Agaricomycetidae</taxon>
        <taxon>Agaricales</taxon>
        <taxon>Marasmiineae</taxon>
        <taxon>Mycenaceae</taxon>
        <taxon>Mycena</taxon>
    </lineage>
</organism>
<evidence type="ECO:0000313" key="10">
    <source>
        <dbReference type="Proteomes" id="UP000815677"/>
    </source>
</evidence>
<feature type="transmembrane region" description="Helical" evidence="8">
    <location>
        <begin position="977"/>
        <end position="999"/>
    </location>
</feature>
<feature type="region of interest" description="Disordered" evidence="7">
    <location>
        <begin position="429"/>
        <end position="604"/>
    </location>
</feature>
<feature type="compositionally biased region" description="Low complexity" evidence="7">
    <location>
        <begin position="327"/>
        <end position="342"/>
    </location>
</feature>
<feature type="transmembrane region" description="Helical" evidence="8">
    <location>
        <begin position="681"/>
        <end position="699"/>
    </location>
</feature>
<evidence type="ECO:0000256" key="5">
    <source>
        <dbReference type="ARBA" id="ARBA00023136"/>
    </source>
</evidence>
<feature type="transmembrane region" description="Helical" evidence="8">
    <location>
        <begin position="1139"/>
        <end position="1158"/>
    </location>
</feature>
<feature type="compositionally biased region" description="Polar residues" evidence="7">
    <location>
        <begin position="552"/>
        <end position="563"/>
    </location>
</feature>
<evidence type="ECO:0008006" key="11">
    <source>
        <dbReference type="Google" id="ProtNLM"/>
    </source>
</evidence>
<protein>
    <recommendedName>
        <fullName evidence="11">MFS general substrate transporter</fullName>
    </recommendedName>
</protein>
<dbReference type="Pfam" id="PF12796">
    <property type="entry name" value="Ank_2"/>
    <property type="match status" value="1"/>
</dbReference>
<evidence type="ECO:0000256" key="1">
    <source>
        <dbReference type="ARBA" id="ARBA00004141"/>
    </source>
</evidence>
<feature type="transmembrane region" description="Helical" evidence="8">
    <location>
        <begin position="1005"/>
        <end position="1027"/>
    </location>
</feature>
<dbReference type="SMART" id="SM00248">
    <property type="entry name" value="ANK"/>
    <property type="match status" value="3"/>
</dbReference>
<keyword evidence="3 8" id="KW-0812">Transmembrane</keyword>
<dbReference type="Proteomes" id="UP000815677">
    <property type="component" value="Unassembled WGS sequence"/>
</dbReference>
<reference evidence="9" key="1">
    <citation type="submission" date="2014-09" db="EMBL/GenBank/DDBJ databases">
        <title>Genome sequence of the luminous mushroom Mycena chlorophos for searching fungal bioluminescence genes.</title>
        <authorList>
            <person name="Tanaka Y."/>
            <person name="Kasuga D."/>
            <person name="Oba Y."/>
            <person name="Hase S."/>
            <person name="Sato K."/>
            <person name="Oba Y."/>
            <person name="Sakakibara Y."/>
        </authorList>
    </citation>
    <scope>NUCLEOTIDE SEQUENCE</scope>
</reference>
<feature type="transmembrane region" description="Helical" evidence="8">
    <location>
        <begin position="1099"/>
        <end position="1119"/>
    </location>
</feature>
<evidence type="ECO:0000256" key="2">
    <source>
        <dbReference type="ARBA" id="ARBA00022448"/>
    </source>
</evidence>
<keyword evidence="5 8" id="KW-0472">Membrane</keyword>
<feature type="transmembrane region" description="Helical" evidence="8">
    <location>
        <begin position="869"/>
        <end position="891"/>
    </location>
</feature>
<feature type="region of interest" description="Disordered" evidence="7">
    <location>
        <begin position="216"/>
        <end position="349"/>
    </location>
</feature>
<dbReference type="SUPFAM" id="SSF103473">
    <property type="entry name" value="MFS general substrate transporter"/>
    <property type="match status" value="1"/>
</dbReference>
<dbReference type="SUPFAM" id="SSF48403">
    <property type="entry name" value="Ankyrin repeat"/>
    <property type="match status" value="1"/>
</dbReference>
<feature type="transmembrane region" description="Helical" evidence="8">
    <location>
        <begin position="805"/>
        <end position="826"/>
    </location>
</feature>
<keyword evidence="10" id="KW-1185">Reference proteome</keyword>
<feature type="repeat" description="ANK" evidence="6">
    <location>
        <begin position="154"/>
        <end position="186"/>
    </location>
</feature>
<evidence type="ECO:0000256" key="8">
    <source>
        <dbReference type="SAM" id="Phobius"/>
    </source>
</evidence>
<dbReference type="InterPro" id="IPR002110">
    <property type="entry name" value="Ankyrin_rpt"/>
</dbReference>
<dbReference type="EMBL" id="DF849927">
    <property type="protein sequence ID" value="GAT59984.1"/>
    <property type="molecule type" value="Genomic_DNA"/>
</dbReference>
<feature type="region of interest" description="Disordered" evidence="7">
    <location>
        <begin position="1038"/>
        <end position="1063"/>
    </location>
</feature>
<dbReference type="PROSITE" id="PS50297">
    <property type="entry name" value="ANK_REP_REGION"/>
    <property type="match status" value="2"/>
</dbReference>
<dbReference type="InterPro" id="IPR036770">
    <property type="entry name" value="Ankyrin_rpt-contain_sf"/>
</dbReference>
<comment type="subcellular location">
    <subcellularLocation>
        <location evidence="1">Membrane</location>
        <topology evidence="1">Multi-pass membrane protein</topology>
    </subcellularLocation>
</comment>
<feature type="transmembrane region" description="Helical" evidence="8">
    <location>
        <begin position="730"/>
        <end position="748"/>
    </location>
</feature>
<feature type="transmembrane region" description="Helical" evidence="8">
    <location>
        <begin position="649"/>
        <end position="669"/>
    </location>
</feature>
<dbReference type="PANTHER" id="PTHR19432">
    <property type="entry name" value="SUGAR TRANSPORTER"/>
    <property type="match status" value="1"/>
</dbReference>
<dbReference type="Gene3D" id="1.25.40.20">
    <property type="entry name" value="Ankyrin repeat-containing domain"/>
    <property type="match status" value="2"/>
</dbReference>
<keyword evidence="6" id="KW-0040">ANK repeat</keyword>
<name>A0ABQ0M9I0_MYCCL</name>
<feature type="transmembrane region" description="Helical" evidence="8">
    <location>
        <begin position="781"/>
        <end position="799"/>
    </location>
</feature>
<proteinExistence type="predicted"/>
<feature type="transmembrane region" description="Helical" evidence="8">
    <location>
        <begin position="911"/>
        <end position="929"/>
    </location>
</feature>
<evidence type="ECO:0000256" key="4">
    <source>
        <dbReference type="ARBA" id="ARBA00022989"/>
    </source>
</evidence>
<feature type="repeat" description="ANK" evidence="6">
    <location>
        <begin position="121"/>
        <end position="153"/>
    </location>
</feature>
<evidence type="ECO:0000256" key="7">
    <source>
        <dbReference type="SAM" id="MobiDB-lite"/>
    </source>
</evidence>
<accession>A0ABQ0M9I0</accession>
<dbReference type="InterPro" id="IPR036259">
    <property type="entry name" value="MFS_trans_sf"/>
</dbReference>
<feature type="region of interest" description="Disordered" evidence="7">
    <location>
        <begin position="362"/>
        <end position="413"/>
    </location>
</feature>
<feature type="compositionally biased region" description="Low complexity" evidence="7">
    <location>
        <begin position="265"/>
        <end position="279"/>
    </location>
</feature>
<keyword evidence="2" id="KW-0813">Transport</keyword>
<evidence type="ECO:0000256" key="3">
    <source>
        <dbReference type="ARBA" id="ARBA00022692"/>
    </source>
</evidence>